<keyword evidence="4 10" id="KW-1133">Transmembrane helix</keyword>
<feature type="domain" description="Cation/H+ exchanger transmembrane" evidence="11">
    <location>
        <begin position="14"/>
        <end position="131"/>
    </location>
</feature>
<dbReference type="OrthoDB" id="196264at2759"/>
<dbReference type="GO" id="GO:0051453">
    <property type="term" value="P:regulation of intracellular pH"/>
    <property type="evidence" value="ECO:0007669"/>
    <property type="project" value="TreeGrafter"/>
</dbReference>
<evidence type="ECO:0000256" key="4">
    <source>
        <dbReference type="ARBA" id="ARBA00022989"/>
    </source>
</evidence>
<keyword evidence="6" id="KW-0406">Ion transport</keyword>
<evidence type="ECO:0000256" key="1">
    <source>
        <dbReference type="ARBA" id="ARBA00004141"/>
    </source>
</evidence>
<keyword evidence="2" id="KW-0813">Transport</keyword>
<evidence type="ECO:0000259" key="11">
    <source>
        <dbReference type="Pfam" id="PF00999"/>
    </source>
</evidence>
<feature type="transmembrane region" description="Helical" evidence="10">
    <location>
        <begin position="106"/>
        <end position="126"/>
    </location>
</feature>
<evidence type="ECO:0000256" key="2">
    <source>
        <dbReference type="ARBA" id="ARBA00022448"/>
    </source>
</evidence>
<reference evidence="12 13" key="1">
    <citation type="journal article" date="2016" name="Nat. Commun.">
        <title>Extremotolerant tardigrade genome and improved radiotolerance of human cultured cells by tardigrade-unique protein.</title>
        <authorList>
            <person name="Hashimoto T."/>
            <person name="Horikawa D.D."/>
            <person name="Saito Y."/>
            <person name="Kuwahara H."/>
            <person name="Kozuka-Hata H."/>
            <person name="Shin-I T."/>
            <person name="Minakuchi Y."/>
            <person name="Ohishi K."/>
            <person name="Motoyama A."/>
            <person name="Aizu T."/>
            <person name="Enomoto A."/>
            <person name="Kondo K."/>
            <person name="Tanaka S."/>
            <person name="Hara Y."/>
            <person name="Koshikawa S."/>
            <person name="Sagara H."/>
            <person name="Miura T."/>
            <person name="Yokobori S."/>
            <person name="Miyagawa K."/>
            <person name="Suzuki Y."/>
            <person name="Kubo T."/>
            <person name="Oyama M."/>
            <person name="Kohara Y."/>
            <person name="Fujiyama A."/>
            <person name="Arakawa K."/>
            <person name="Katayama T."/>
            <person name="Toyoda A."/>
            <person name="Kunieda T."/>
        </authorList>
    </citation>
    <scope>NUCLEOTIDE SEQUENCE [LARGE SCALE GENOMIC DNA]</scope>
    <source>
        <strain evidence="12 13">YOKOZUNA-1</strain>
    </source>
</reference>
<evidence type="ECO:0000256" key="5">
    <source>
        <dbReference type="ARBA" id="ARBA00023053"/>
    </source>
</evidence>
<name>A0A1D1UX85_RAMVA</name>
<comment type="caution">
    <text evidence="12">The sequence shown here is derived from an EMBL/GenBank/DDBJ whole genome shotgun (WGS) entry which is preliminary data.</text>
</comment>
<sequence>MVALWPNVAFYRAICDAIIFLVLGYTIVEPKQHEWNTGFVLWSIVFATIYRFIGVFSLTWLANRFNRMQKVNFEEQIMMSYGGLRGAIAFALANLLEKENFCRKEIFVTTTVVVILFTVFIQGTTIKPLVKLLRIRKIDTKRPSIFKAINLSLFDHIMSGIEEISGRHGHNYYREILEYYDEKYFKPWLQNTPTARDKSIVDVYAKQALKEHFAQVQGPTAAPAAHQRPMRREGSTVSTASAGGFGFRISDVDPYFGRPHPSQTHLAQRDVQVTVEPSSISVEPPRRASPRQAEQPGGTPNACLACLRSMRHCGRRRHTVEENVLEALDHAAKHGPHVQFRQKYNPNLVDDEQSDIGFQMSQRTIRVSKVAEKQLLNRQRPSNPTATVAQGGMTSVRSFLTRVGTSMTNLANMGRNRRASAPARPAGVEQVMAVAAAAAAIERNKRKSSGSGGRDPAQRRASLMHVASLSSMAEEGHNDVAKFNIQPETLHVVVPYTAATSLQKRKEGSDDEDEDGGMLQMRFIAPSATAPLLERIDERSADNSMAFPQLHNPAGTPPQPEETFLRPVPSKENHLHDQFPPT</sequence>
<dbReference type="Proteomes" id="UP000186922">
    <property type="component" value="Unassembled WGS sequence"/>
</dbReference>
<feature type="transmembrane region" description="Helical" evidence="10">
    <location>
        <begin position="40"/>
        <end position="62"/>
    </location>
</feature>
<evidence type="ECO:0000313" key="12">
    <source>
        <dbReference type="EMBL" id="GAU91043.1"/>
    </source>
</evidence>
<evidence type="ECO:0000256" key="7">
    <source>
        <dbReference type="ARBA" id="ARBA00023136"/>
    </source>
</evidence>
<feature type="region of interest" description="Disordered" evidence="9">
    <location>
        <begin position="216"/>
        <end position="239"/>
    </location>
</feature>
<comment type="subcellular location">
    <subcellularLocation>
        <location evidence="1">Membrane</location>
        <topology evidence="1">Multi-pass membrane protein</topology>
    </subcellularLocation>
</comment>
<dbReference type="InterPro" id="IPR006153">
    <property type="entry name" value="Cation/H_exchanger_TM"/>
</dbReference>
<dbReference type="AlphaFoldDB" id="A0A1D1UX85"/>
<keyword evidence="7 10" id="KW-0472">Membrane</keyword>
<gene>
    <name evidence="12" type="primary">RvY_03373-1</name>
    <name evidence="12" type="synonym">RvY_03373.1</name>
    <name evidence="12" type="ORF">RvY_03373</name>
</gene>
<dbReference type="GO" id="GO:0098719">
    <property type="term" value="P:sodium ion import across plasma membrane"/>
    <property type="evidence" value="ECO:0007669"/>
    <property type="project" value="TreeGrafter"/>
</dbReference>
<dbReference type="InterPro" id="IPR018422">
    <property type="entry name" value="Cation/H_exchanger_CPA1"/>
</dbReference>
<keyword evidence="5" id="KW-0915">Sodium</keyword>
<keyword evidence="3 10" id="KW-0812">Transmembrane</keyword>
<evidence type="ECO:0000256" key="10">
    <source>
        <dbReference type="SAM" id="Phobius"/>
    </source>
</evidence>
<dbReference type="Pfam" id="PF00999">
    <property type="entry name" value="Na_H_Exchanger"/>
    <property type="match status" value="1"/>
</dbReference>
<dbReference type="GO" id="GO:0015386">
    <property type="term" value="F:potassium:proton antiporter activity"/>
    <property type="evidence" value="ECO:0007669"/>
    <property type="project" value="TreeGrafter"/>
</dbReference>
<feature type="region of interest" description="Disordered" evidence="9">
    <location>
        <begin position="537"/>
        <end position="582"/>
    </location>
</feature>
<dbReference type="GO" id="GO:0005886">
    <property type="term" value="C:plasma membrane"/>
    <property type="evidence" value="ECO:0007669"/>
    <property type="project" value="TreeGrafter"/>
</dbReference>
<keyword evidence="13" id="KW-1185">Reference proteome</keyword>
<dbReference type="PANTHER" id="PTHR10110">
    <property type="entry name" value="SODIUM/HYDROGEN EXCHANGER"/>
    <property type="match status" value="1"/>
</dbReference>
<keyword evidence="8" id="KW-0739">Sodium transport</keyword>
<feature type="region of interest" description="Disordered" evidence="9">
    <location>
        <begin position="274"/>
        <end position="300"/>
    </location>
</feature>
<proteinExistence type="predicted"/>
<evidence type="ECO:0000256" key="3">
    <source>
        <dbReference type="ARBA" id="ARBA00022692"/>
    </source>
</evidence>
<dbReference type="EMBL" id="BDGG01000001">
    <property type="protein sequence ID" value="GAU91043.1"/>
    <property type="molecule type" value="Genomic_DNA"/>
</dbReference>
<evidence type="ECO:0000256" key="8">
    <source>
        <dbReference type="ARBA" id="ARBA00023201"/>
    </source>
</evidence>
<protein>
    <recommendedName>
        <fullName evidence="11">Cation/H+ exchanger transmembrane domain-containing protein</fullName>
    </recommendedName>
</protein>
<dbReference type="GO" id="GO:0015385">
    <property type="term" value="F:sodium:proton antiporter activity"/>
    <property type="evidence" value="ECO:0007669"/>
    <property type="project" value="InterPro"/>
</dbReference>
<evidence type="ECO:0000256" key="6">
    <source>
        <dbReference type="ARBA" id="ARBA00023065"/>
    </source>
</evidence>
<feature type="transmembrane region" description="Helical" evidence="10">
    <location>
        <begin position="9"/>
        <end position="28"/>
    </location>
</feature>
<evidence type="ECO:0000256" key="9">
    <source>
        <dbReference type="SAM" id="MobiDB-lite"/>
    </source>
</evidence>
<dbReference type="PANTHER" id="PTHR10110:SF126">
    <property type="entry name" value="NA(+)_H(+) EXCHANGER PROTEIN 7"/>
    <property type="match status" value="1"/>
</dbReference>
<dbReference type="STRING" id="947166.A0A1D1UX85"/>
<feature type="compositionally biased region" description="Basic and acidic residues" evidence="9">
    <location>
        <begin position="569"/>
        <end position="582"/>
    </location>
</feature>
<organism evidence="12 13">
    <name type="scientific">Ramazzottius varieornatus</name>
    <name type="common">Water bear</name>
    <name type="synonym">Tardigrade</name>
    <dbReference type="NCBI Taxonomy" id="947166"/>
    <lineage>
        <taxon>Eukaryota</taxon>
        <taxon>Metazoa</taxon>
        <taxon>Ecdysozoa</taxon>
        <taxon>Tardigrada</taxon>
        <taxon>Eutardigrada</taxon>
        <taxon>Parachela</taxon>
        <taxon>Hypsibioidea</taxon>
        <taxon>Ramazzottiidae</taxon>
        <taxon>Ramazzottius</taxon>
    </lineage>
</organism>
<evidence type="ECO:0000313" key="13">
    <source>
        <dbReference type="Proteomes" id="UP000186922"/>
    </source>
</evidence>
<accession>A0A1D1UX85</accession>